<feature type="non-terminal residue" evidence="1">
    <location>
        <position position="1"/>
    </location>
</feature>
<proteinExistence type="predicted"/>
<name>A0A091B257_9GAMM</name>
<accession>A0A091B257</accession>
<organism evidence="1 2">
    <name type="scientific">Arenimonas malthae CC-JY-1</name>
    <dbReference type="NCBI Taxonomy" id="1384054"/>
    <lineage>
        <taxon>Bacteria</taxon>
        <taxon>Pseudomonadati</taxon>
        <taxon>Pseudomonadota</taxon>
        <taxon>Gammaproteobacteria</taxon>
        <taxon>Lysobacterales</taxon>
        <taxon>Lysobacteraceae</taxon>
        <taxon>Arenimonas</taxon>
    </lineage>
</organism>
<sequence>PDTGATAAGDAAPEAAPLPTGDFRVVAVELGTAFDEEGRVPAPKDLFKATDTLHLAVVGVGSSPGLVLSARWLAADGNEVAQARQDLAPQAPTVASFRLSQPEPWPAGDYRVEIAVNDRVVETRNFRIE</sequence>
<evidence type="ECO:0000313" key="1">
    <source>
        <dbReference type="EMBL" id="KFN46703.1"/>
    </source>
</evidence>
<gene>
    <name evidence="1" type="ORF">N790_08300</name>
</gene>
<dbReference type="RefSeq" id="WP_043803594.1">
    <property type="nucleotide sequence ID" value="NZ_AVCH01000166.1"/>
</dbReference>
<dbReference type="AlphaFoldDB" id="A0A091B257"/>
<dbReference type="Proteomes" id="UP000029392">
    <property type="component" value="Unassembled WGS sequence"/>
</dbReference>
<protein>
    <submittedName>
        <fullName evidence="1">Uncharacterized protein</fullName>
    </submittedName>
</protein>
<reference evidence="1 2" key="1">
    <citation type="submission" date="2013-09" db="EMBL/GenBank/DDBJ databases">
        <title>Genome sequencing of Arenimonas malthae.</title>
        <authorList>
            <person name="Chen F."/>
            <person name="Wang G."/>
        </authorList>
    </citation>
    <scope>NUCLEOTIDE SEQUENCE [LARGE SCALE GENOMIC DNA]</scope>
    <source>
        <strain evidence="1 2">CC-JY-1</strain>
    </source>
</reference>
<dbReference type="PATRIC" id="fig|1384054.3.peg.1722"/>
<comment type="caution">
    <text evidence="1">The sequence shown here is derived from an EMBL/GenBank/DDBJ whole genome shotgun (WGS) entry which is preliminary data.</text>
</comment>
<evidence type="ECO:0000313" key="2">
    <source>
        <dbReference type="Proteomes" id="UP000029392"/>
    </source>
</evidence>
<dbReference type="STRING" id="1384054.N790_08300"/>
<dbReference type="EMBL" id="AVCH01000166">
    <property type="protein sequence ID" value="KFN46703.1"/>
    <property type="molecule type" value="Genomic_DNA"/>
</dbReference>
<keyword evidence="2" id="KW-1185">Reference proteome</keyword>